<protein>
    <submittedName>
        <fullName evidence="1">Uncharacterized protein</fullName>
    </submittedName>
</protein>
<comment type="caution">
    <text evidence="1">The sequence shown here is derived from an EMBL/GenBank/DDBJ whole genome shotgun (WGS) entry which is preliminary data.</text>
</comment>
<organism evidence="1 2">
    <name type="scientific">Clonostachys rosea f. rosea IK726</name>
    <dbReference type="NCBI Taxonomy" id="1349383"/>
    <lineage>
        <taxon>Eukaryota</taxon>
        <taxon>Fungi</taxon>
        <taxon>Dikarya</taxon>
        <taxon>Ascomycota</taxon>
        <taxon>Pezizomycotina</taxon>
        <taxon>Sordariomycetes</taxon>
        <taxon>Hypocreomycetidae</taxon>
        <taxon>Hypocreales</taxon>
        <taxon>Bionectriaceae</taxon>
        <taxon>Clonostachys</taxon>
    </lineage>
</organism>
<proteinExistence type="predicted"/>
<reference evidence="1" key="2">
    <citation type="submission" date="2021-10" db="EMBL/GenBank/DDBJ databases">
        <authorList>
            <person name="Piombo E."/>
        </authorList>
    </citation>
    <scope>NUCLEOTIDE SEQUENCE</scope>
</reference>
<sequence>MLKTCTVNTAVCRIGESKTIPGMLSEGKKANDSIDALMRRAAPANYALGAEANGVSPFQKI</sequence>
<gene>
    <name evidence="1" type="ORF">CRV2_00009320</name>
</gene>
<dbReference type="EMBL" id="CADEHS020000006">
    <property type="protein sequence ID" value="CAG9942386.1"/>
    <property type="molecule type" value="Genomic_DNA"/>
</dbReference>
<keyword evidence="2" id="KW-1185">Reference proteome</keyword>
<name>A0ACA9TN59_BIOOC</name>
<evidence type="ECO:0000313" key="2">
    <source>
        <dbReference type="Proteomes" id="UP000836387"/>
    </source>
</evidence>
<accession>A0ACA9TN59</accession>
<evidence type="ECO:0000313" key="1">
    <source>
        <dbReference type="EMBL" id="CAG9942386.1"/>
    </source>
</evidence>
<dbReference type="Proteomes" id="UP000836387">
    <property type="component" value="Unassembled WGS sequence"/>
</dbReference>
<reference evidence="1" key="1">
    <citation type="submission" date="2020-04" db="EMBL/GenBank/DDBJ databases">
        <authorList>
            <person name="Broberg M."/>
        </authorList>
    </citation>
    <scope>NUCLEOTIDE SEQUENCE</scope>
</reference>